<evidence type="ECO:0000313" key="2">
    <source>
        <dbReference type="Proteomes" id="UP001064489"/>
    </source>
</evidence>
<protein>
    <submittedName>
        <fullName evidence="1">Uncharacterized protein</fullName>
    </submittedName>
</protein>
<gene>
    <name evidence="1" type="ORF">LWI28_026836</name>
</gene>
<dbReference type="EMBL" id="JAJSOW010000003">
    <property type="protein sequence ID" value="KAI9196765.1"/>
    <property type="molecule type" value="Genomic_DNA"/>
</dbReference>
<evidence type="ECO:0000313" key="1">
    <source>
        <dbReference type="EMBL" id="KAI9196765.1"/>
    </source>
</evidence>
<name>A0AAD5P247_ACENE</name>
<keyword evidence="2" id="KW-1185">Reference proteome</keyword>
<comment type="caution">
    <text evidence="1">The sequence shown here is derived from an EMBL/GenBank/DDBJ whole genome shotgun (WGS) entry which is preliminary data.</text>
</comment>
<sequence length="139" mass="15396">MSLFPWKVYDHEKASDYYKSLMLEDVFGRKPKDNNNSLDDMGQYVNEIHDSVSDLEGDIETGVKTVQKDQKDVKTFEKDQTSVESVEKDQTGVSVVRETGLYKVEGVLDKVEGCPVGETKNVVGEGGLENVVSEASVSV</sequence>
<proteinExistence type="predicted"/>
<reference evidence="1" key="2">
    <citation type="submission" date="2023-02" db="EMBL/GenBank/DDBJ databases">
        <authorList>
            <person name="Swenson N.G."/>
            <person name="Wegrzyn J.L."/>
            <person name="Mcevoy S.L."/>
        </authorList>
    </citation>
    <scope>NUCLEOTIDE SEQUENCE</scope>
    <source>
        <strain evidence="1">91603</strain>
        <tissue evidence="1">Leaf</tissue>
    </source>
</reference>
<dbReference type="Proteomes" id="UP001064489">
    <property type="component" value="Chromosome 1"/>
</dbReference>
<accession>A0AAD5P247</accession>
<organism evidence="1 2">
    <name type="scientific">Acer negundo</name>
    <name type="common">Box elder</name>
    <dbReference type="NCBI Taxonomy" id="4023"/>
    <lineage>
        <taxon>Eukaryota</taxon>
        <taxon>Viridiplantae</taxon>
        <taxon>Streptophyta</taxon>
        <taxon>Embryophyta</taxon>
        <taxon>Tracheophyta</taxon>
        <taxon>Spermatophyta</taxon>
        <taxon>Magnoliopsida</taxon>
        <taxon>eudicotyledons</taxon>
        <taxon>Gunneridae</taxon>
        <taxon>Pentapetalae</taxon>
        <taxon>rosids</taxon>
        <taxon>malvids</taxon>
        <taxon>Sapindales</taxon>
        <taxon>Sapindaceae</taxon>
        <taxon>Hippocastanoideae</taxon>
        <taxon>Acereae</taxon>
        <taxon>Acer</taxon>
    </lineage>
</organism>
<dbReference type="AlphaFoldDB" id="A0AAD5P247"/>
<reference evidence="1" key="1">
    <citation type="journal article" date="2022" name="Plant J.">
        <title>Strategies of tolerance reflected in two North American maple genomes.</title>
        <authorList>
            <person name="McEvoy S.L."/>
            <person name="Sezen U.U."/>
            <person name="Trouern-Trend A."/>
            <person name="McMahon S.M."/>
            <person name="Schaberg P.G."/>
            <person name="Yang J."/>
            <person name="Wegrzyn J.L."/>
            <person name="Swenson N.G."/>
        </authorList>
    </citation>
    <scope>NUCLEOTIDE SEQUENCE</scope>
    <source>
        <strain evidence="1">91603</strain>
    </source>
</reference>